<proteinExistence type="predicted"/>
<dbReference type="PANTHER" id="PTHR42683">
    <property type="entry name" value="ALDEHYDE REDUCTASE"/>
    <property type="match status" value="1"/>
</dbReference>
<evidence type="ECO:0000256" key="2">
    <source>
        <dbReference type="ARBA" id="ARBA00022833"/>
    </source>
</evidence>
<comment type="caution">
    <text evidence="4">The sequence shown here is derived from an EMBL/GenBank/DDBJ whole genome shotgun (WGS) entry which is preliminary data.</text>
</comment>
<keyword evidence="3" id="KW-0560">Oxidoreductase</keyword>
<dbReference type="AlphaFoldDB" id="A0A813DE46"/>
<keyword evidence="2" id="KW-0862">Zinc</keyword>
<evidence type="ECO:0000256" key="3">
    <source>
        <dbReference type="ARBA" id="ARBA00023002"/>
    </source>
</evidence>
<dbReference type="SUPFAM" id="SSF51735">
    <property type="entry name" value="NAD(P)-binding Rossmann-fold domains"/>
    <property type="match status" value="1"/>
</dbReference>
<dbReference type="OMA" id="QYHIVSE"/>
<dbReference type="Proteomes" id="UP000654075">
    <property type="component" value="Unassembled WGS sequence"/>
</dbReference>
<keyword evidence="1" id="KW-0479">Metal-binding</keyword>
<evidence type="ECO:0000313" key="4">
    <source>
        <dbReference type="EMBL" id="CAE8586155.1"/>
    </source>
</evidence>
<dbReference type="Gene3D" id="3.90.180.10">
    <property type="entry name" value="Medium-chain alcohol dehydrogenases, catalytic domain"/>
    <property type="match status" value="1"/>
</dbReference>
<evidence type="ECO:0000313" key="5">
    <source>
        <dbReference type="Proteomes" id="UP000654075"/>
    </source>
</evidence>
<protein>
    <submittedName>
        <fullName evidence="4">Uncharacterized protein</fullName>
    </submittedName>
</protein>
<dbReference type="InterPro" id="IPR047109">
    <property type="entry name" value="CAD-like"/>
</dbReference>
<gene>
    <name evidence="4" type="ORF">PGLA1383_LOCUS5053</name>
</gene>
<dbReference type="GO" id="GO:0046872">
    <property type="term" value="F:metal ion binding"/>
    <property type="evidence" value="ECO:0007669"/>
    <property type="project" value="UniProtKB-KW"/>
</dbReference>
<dbReference type="InterPro" id="IPR036291">
    <property type="entry name" value="NAD(P)-bd_dom_sf"/>
</dbReference>
<name>A0A813DE46_POLGL</name>
<evidence type="ECO:0000256" key="1">
    <source>
        <dbReference type="ARBA" id="ARBA00022723"/>
    </source>
</evidence>
<dbReference type="Gene3D" id="3.40.50.720">
    <property type="entry name" value="NAD(P)-binding Rossmann-like Domain"/>
    <property type="match status" value="1"/>
</dbReference>
<accession>A0A813DE46</accession>
<organism evidence="4 5">
    <name type="scientific">Polarella glacialis</name>
    <name type="common">Dinoflagellate</name>
    <dbReference type="NCBI Taxonomy" id="89957"/>
    <lineage>
        <taxon>Eukaryota</taxon>
        <taxon>Sar</taxon>
        <taxon>Alveolata</taxon>
        <taxon>Dinophyceae</taxon>
        <taxon>Suessiales</taxon>
        <taxon>Suessiaceae</taxon>
        <taxon>Polarella</taxon>
    </lineage>
</organism>
<dbReference type="OrthoDB" id="1879366at2759"/>
<feature type="non-terminal residue" evidence="4">
    <location>
        <position position="92"/>
    </location>
</feature>
<dbReference type="GO" id="GO:0016616">
    <property type="term" value="F:oxidoreductase activity, acting on the CH-OH group of donors, NAD or NADP as acceptor"/>
    <property type="evidence" value="ECO:0007669"/>
    <property type="project" value="InterPro"/>
</dbReference>
<dbReference type="EMBL" id="CAJNNV010001931">
    <property type="protein sequence ID" value="CAE8586155.1"/>
    <property type="molecule type" value="Genomic_DNA"/>
</dbReference>
<keyword evidence="5" id="KW-1185">Reference proteome</keyword>
<sequence>AYTGTLVLIGGVPQPYELAGFPMVFNGTRVEGSLIGGAEMTQEMLEFCAAHEVLPDTEIINAKDAEANLKLLDGGVGGTKRYVIDAATIKDM</sequence>
<reference evidence="4" key="1">
    <citation type="submission" date="2021-02" db="EMBL/GenBank/DDBJ databases">
        <authorList>
            <person name="Dougan E. K."/>
            <person name="Rhodes N."/>
            <person name="Thang M."/>
            <person name="Chan C."/>
        </authorList>
    </citation>
    <scope>NUCLEOTIDE SEQUENCE</scope>
</reference>